<dbReference type="AlphaFoldDB" id="A0A086IZR2"/>
<protein>
    <submittedName>
        <fullName evidence="1">Uncharacterized protein</fullName>
    </submittedName>
</protein>
<comment type="caution">
    <text evidence="1">The sequence shown here is derived from an EMBL/GenBank/DDBJ whole genome shotgun (WGS) entry which is preliminary data.</text>
</comment>
<dbReference type="HOGENOM" id="CLU_030361_0_0_1"/>
<dbReference type="EMBL" id="AKIJ01000005">
    <property type="protein sequence ID" value="KFG25380.1"/>
    <property type="molecule type" value="Genomic_DNA"/>
</dbReference>
<evidence type="ECO:0000313" key="1">
    <source>
        <dbReference type="EMBL" id="KFG25380.1"/>
    </source>
</evidence>
<dbReference type="Gene3D" id="2.130.10.10">
    <property type="entry name" value="YVTN repeat-like/Quinoprotein amine dehydrogenase"/>
    <property type="match status" value="1"/>
</dbReference>
<organism evidence="1 2">
    <name type="scientific">Nematocida ausubeli (strain ATCC PRA-371 / ERTm2)</name>
    <name type="common">Nematode killer fungus</name>
    <dbReference type="NCBI Taxonomy" id="1913371"/>
    <lineage>
        <taxon>Eukaryota</taxon>
        <taxon>Fungi</taxon>
        <taxon>Fungi incertae sedis</taxon>
        <taxon>Microsporidia</taxon>
        <taxon>Nematocida</taxon>
    </lineage>
</organism>
<dbReference type="SUPFAM" id="SSF50978">
    <property type="entry name" value="WD40 repeat-like"/>
    <property type="match status" value="1"/>
</dbReference>
<dbReference type="GeneID" id="77677127"/>
<dbReference type="Proteomes" id="UP000054524">
    <property type="component" value="Unassembled WGS sequence"/>
</dbReference>
<proteinExistence type="predicted"/>
<evidence type="ECO:0000313" key="2">
    <source>
        <dbReference type="Proteomes" id="UP000054524"/>
    </source>
</evidence>
<gene>
    <name evidence="1" type="ORF">NESG_02154</name>
</gene>
<keyword evidence="2" id="KW-1185">Reference proteome</keyword>
<sequence>MQLVLYRGEARQPESISGLAVSNKYIGTAYASGVIEIFSNPHLFSLARIDIGMRDIQTMDFNGDVLIVGSLTEGIACIDTLTFTVKREKKEGVWKVLCHRGDRMVLYSLAEGGSEVFVNGEFVYRYNGYISAACFGHNKGEFILGTHDGRVIKIENGRGVMDIALSKNKESAETVMELVHIVGDEYGCCTIEGNFHVVDLQQGVIHQTVNVRNSSLNTMCTMGEKVYMAGADSRIICYMKTNKHYIKESQDDVCYSDALFMRESNGNIVLASESGVLIVVHLYKTEKRLTLQKYPAYPVACTNNKVYMASGEEMEIFKVEQPEVAGDSIRSKCIFKHIAKSPILDIKSVDTLSVIRTKEGVRAYEYDQESASVKVTLQIGGLVLYHTVIENQVWCVMEKKKRLILTLEDLNKSKGTETPCREWVLSELGIDFVPTHIAKGRKNGEVLISGSDIVIFNSITSECTRISSKETEYFISHIFGDKVYGLGQNRKAGLKDSRVVSLFSTSGEKIGETGVVFKTQIIDMQICNNEVFIVSQKELIVLQGLEEKKIVDMSAVIDGASVSEENGVFAVQRPWQFAMQKIPLQVFKEKYGRR</sequence>
<dbReference type="InterPro" id="IPR036322">
    <property type="entry name" value="WD40_repeat_dom_sf"/>
</dbReference>
<dbReference type="RefSeq" id="XP_052903935.1">
    <property type="nucleotide sequence ID" value="XM_053049764.1"/>
</dbReference>
<accession>A0A086IZR2</accession>
<reference evidence="1 2" key="1">
    <citation type="journal article" date="2014" name="Genome Announc.">
        <title>Genome Sequence of the Microsporidian Species Nematocida sp1 Strain ERTm6 (ATCC PRA-372).</title>
        <authorList>
            <person name="Bakowski M.A."/>
            <person name="Priest M."/>
            <person name="Young S."/>
            <person name="Cuomo C.A."/>
            <person name="Troemel E.R."/>
        </authorList>
    </citation>
    <scope>NUCLEOTIDE SEQUENCE [LARGE SCALE GENOMIC DNA]</scope>
    <source>
        <strain evidence="1 2">ERTm6</strain>
    </source>
</reference>
<name>A0A086IZR2_NEMA1</name>
<dbReference type="InterPro" id="IPR015943">
    <property type="entry name" value="WD40/YVTN_repeat-like_dom_sf"/>
</dbReference>